<dbReference type="Gene3D" id="1.20.1250.20">
    <property type="entry name" value="MFS general substrate transporter like domains"/>
    <property type="match status" value="1"/>
</dbReference>
<dbReference type="GO" id="GO:0015174">
    <property type="term" value="F:basic amino acid transmembrane transporter activity"/>
    <property type="evidence" value="ECO:0007669"/>
    <property type="project" value="TreeGrafter"/>
</dbReference>
<dbReference type="EMBL" id="KQ947434">
    <property type="protein sequence ID" value="KUJ08702.1"/>
    <property type="molecule type" value="Genomic_DNA"/>
</dbReference>
<dbReference type="PROSITE" id="PS50850">
    <property type="entry name" value="MFS"/>
    <property type="match status" value="1"/>
</dbReference>
<dbReference type="InterPro" id="IPR011701">
    <property type="entry name" value="MFS"/>
</dbReference>
<dbReference type="PANTHER" id="PTHR23501">
    <property type="entry name" value="MAJOR FACILITATOR SUPERFAMILY"/>
    <property type="match status" value="1"/>
</dbReference>
<evidence type="ECO:0000313" key="8">
    <source>
        <dbReference type="Proteomes" id="UP000070700"/>
    </source>
</evidence>
<gene>
    <name evidence="7" type="ORF">LY89DRAFT_658392</name>
</gene>
<keyword evidence="8" id="KW-1185">Reference proteome</keyword>
<dbReference type="SUPFAM" id="SSF103473">
    <property type="entry name" value="MFS general substrate transporter"/>
    <property type="match status" value="1"/>
</dbReference>
<dbReference type="GeneID" id="28822200"/>
<comment type="subcellular location">
    <subcellularLocation>
        <location evidence="1">Membrane</location>
        <topology evidence="1">Multi-pass membrane protein</topology>
    </subcellularLocation>
</comment>
<dbReference type="InterPro" id="IPR005829">
    <property type="entry name" value="Sugar_transporter_CS"/>
</dbReference>
<sequence length="506" mass="53861">MLIDEIGVFVSSADSTLVLATTDTIASEFHSLGLGSWLSTAYLLSMCAFQPLTGKLSDIYGRRIVLVVGYALFGLGSILCGVGPTLPAVILGRVIQGLGASSMTLCVSLVITDLVPLLQVAFWRSYMNVVMTIGRSAGGPIGGLLADSIGWRWSFAGQAPLLFIAIIIVYFFLPNTKSAPIVETQDRKGRLKRIDFVGSLLLAAAIVLLLGALSLAGQSLPPLDPIILGSVAGSVVLGAGFVVWEVRFAREPVFPPRLLVQRDIITPYAIVALLLGAQYGIIFFIPLYFRISLNESVALAGTRMFPAVLGNTLGGLFGGLLISRTGLYKRVTIAGCVLCTLSYGILILRWRGETGWLETMEIVPGGFGLGICLSSTFIALTSGLDKKKKEHEGVNGQSKDMASATSGFFVMIPLGLILGIAIASSVQVGMVRSLLEEGLSGFEGAAEIFEAVSTDTNRIALLEEPVRVVVVDCYVQSFRWGYGIPLAASAIATLLSLSIREYPLRK</sequence>
<dbReference type="InterPro" id="IPR020846">
    <property type="entry name" value="MFS_dom"/>
</dbReference>
<dbReference type="PANTHER" id="PTHR23501:SF33">
    <property type="entry name" value="MAJOR FACILITATOR SUPERFAMILY (MFS) PROFILE DOMAIN-CONTAINING PROTEIN"/>
    <property type="match status" value="1"/>
</dbReference>
<protein>
    <submittedName>
        <fullName evidence="7">MFS general substrate transporter</fullName>
    </submittedName>
</protein>
<dbReference type="Pfam" id="PF07690">
    <property type="entry name" value="MFS_1"/>
    <property type="match status" value="1"/>
</dbReference>
<feature type="transmembrane region" description="Helical" evidence="5">
    <location>
        <begin position="304"/>
        <end position="322"/>
    </location>
</feature>
<feature type="transmembrane region" description="Helical" evidence="5">
    <location>
        <begin position="405"/>
        <end position="426"/>
    </location>
</feature>
<feature type="transmembrane region" description="Helical" evidence="5">
    <location>
        <begin position="331"/>
        <end position="350"/>
    </location>
</feature>
<accession>A0A132B8H5</accession>
<feature type="transmembrane region" description="Helical" evidence="5">
    <location>
        <begin position="362"/>
        <end position="384"/>
    </location>
</feature>
<evidence type="ECO:0000256" key="1">
    <source>
        <dbReference type="ARBA" id="ARBA00004141"/>
    </source>
</evidence>
<keyword evidence="2 5" id="KW-0812">Transmembrane</keyword>
<keyword evidence="4 5" id="KW-0472">Membrane</keyword>
<feature type="transmembrane region" description="Helical" evidence="5">
    <location>
        <begin position="98"/>
        <end position="118"/>
    </location>
</feature>
<dbReference type="Gene3D" id="1.20.1720.10">
    <property type="entry name" value="Multidrug resistance protein D"/>
    <property type="match status" value="1"/>
</dbReference>
<dbReference type="GO" id="GO:0000329">
    <property type="term" value="C:fungal-type vacuole membrane"/>
    <property type="evidence" value="ECO:0007669"/>
    <property type="project" value="TreeGrafter"/>
</dbReference>
<proteinExistence type="predicted"/>
<evidence type="ECO:0000256" key="3">
    <source>
        <dbReference type="ARBA" id="ARBA00022989"/>
    </source>
</evidence>
<evidence type="ECO:0000256" key="5">
    <source>
        <dbReference type="SAM" id="Phobius"/>
    </source>
</evidence>
<evidence type="ECO:0000256" key="4">
    <source>
        <dbReference type="ARBA" id="ARBA00023136"/>
    </source>
</evidence>
<evidence type="ECO:0000313" key="7">
    <source>
        <dbReference type="EMBL" id="KUJ08702.1"/>
    </source>
</evidence>
<reference evidence="7 8" key="1">
    <citation type="submission" date="2015-10" db="EMBL/GenBank/DDBJ databases">
        <title>Full genome of DAOMC 229536 Phialocephala scopiformis, a fungal endophyte of spruce producing the potent anti-insectan compound rugulosin.</title>
        <authorList>
            <consortium name="DOE Joint Genome Institute"/>
            <person name="Walker A.K."/>
            <person name="Frasz S.L."/>
            <person name="Seifert K.A."/>
            <person name="Miller J.D."/>
            <person name="Mondo S.J."/>
            <person name="Labutti K."/>
            <person name="Lipzen A."/>
            <person name="Dockter R."/>
            <person name="Kennedy M."/>
            <person name="Grigoriev I.V."/>
            <person name="Spatafora J.W."/>
        </authorList>
    </citation>
    <scope>NUCLEOTIDE SEQUENCE [LARGE SCALE GENOMIC DNA]</scope>
    <source>
        <strain evidence="7 8">CBS 120377</strain>
    </source>
</reference>
<feature type="transmembrane region" description="Helical" evidence="5">
    <location>
        <begin position="226"/>
        <end position="244"/>
    </location>
</feature>
<feature type="transmembrane region" description="Helical" evidence="5">
    <location>
        <begin position="480"/>
        <end position="499"/>
    </location>
</feature>
<feature type="transmembrane region" description="Helical" evidence="5">
    <location>
        <begin position="34"/>
        <end position="52"/>
    </location>
</feature>
<organism evidence="7 8">
    <name type="scientific">Mollisia scopiformis</name>
    <name type="common">Conifer needle endophyte fungus</name>
    <name type="synonym">Phialocephala scopiformis</name>
    <dbReference type="NCBI Taxonomy" id="149040"/>
    <lineage>
        <taxon>Eukaryota</taxon>
        <taxon>Fungi</taxon>
        <taxon>Dikarya</taxon>
        <taxon>Ascomycota</taxon>
        <taxon>Pezizomycotina</taxon>
        <taxon>Leotiomycetes</taxon>
        <taxon>Helotiales</taxon>
        <taxon>Mollisiaceae</taxon>
        <taxon>Mollisia</taxon>
    </lineage>
</organism>
<dbReference type="Proteomes" id="UP000070700">
    <property type="component" value="Unassembled WGS sequence"/>
</dbReference>
<feature type="domain" description="Major facilitator superfamily (MFS) profile" evidence="6">
    <location>
        <begin position="1"/>
        <end position="506"/>
    </location>
</feature>
<feature type="transmembrane region" description="Helical" evidence="5">
    <location>
        <begin position="265"/>
        <end position="289"/>
    </location>
</feature>
<dbReference type="KEGG" id="psco:LY89DRAFT_658392"/>
<feature type="transmembrane region" description="Helical" evidence="5">
    <location>
        <begin position="194"/>
        <end position="214"/>
    </location>
</feature>
<evidence type="ECO:0000256" key="2">
    <source>
        <dbReference type="ARBA" id="ARBA00022692"/>
    </source>
</evidence>
<dbReference type="OrthoDB" id="6770063at2759"/>
<dbReference type="PROSITE" id="PS00216">
    <property type="entry name" value="SUGAR_TRANSPORT_1"/>
    <property type="match status" value="1"/>
</dbReference>
<keyword evidence="3 5" id="KW-1133">Transmembrane helix</keyword>
<feature type="transmembrane region" description="Helical" evidence="5">
    <location>
        <begin position="151"/>
        <end position="173"/>
    </location>
</feature>
<evidence type="ECO:0000259" key="6">
    <source>
        <dbReference type="PROSITE" id="PS50850"/>
    </source>
</evidence>
<feature type="transmembrane region" description="Helical" evidence="5">
    <location>
        <begin position="64"/>
        <end position="86"/>
    </location>
</feature>
<name>A0A132B8H5_MOLSC</name>
<dbReference type="InterPro" id="IPR036259">
    <property type="entry name" value="MFS_trans_sf"/>
</dbReference>
<dbReference type="AlphaFoldDB" id="A0A132B8H5"/>
<dbReference type="InParanoid" id="A0A132B8H5"/>
<dbReference type="RefSeq" id="XP_018063057.1">
    <property type="nucleotide sequence ID" value="XM_018212474.1"/>
</dbReference>